<sequence length="72" mass="8817">MDGQVYTKFDINKQYKQIQVMKKLGIKAHATFKKWFKDDPKFPKPLWPSKTQPVYSGYELYNYFFKRARKYL</sequence>
<dbReference type="EMBL" id="CAUZLT010000001">
    <property type="protein sequence ID" value="CAK1229009.1"/>
    <property type="molecule type" value="Genomic_DNA"/>
</dbReference>
<accession>A0ABN9YKI6</accession>
<protein>
    <recommendedName>
        <fullName evidence="3">Transposase</fullName>
    </recommendedName>
</protein>
<evidence type="ECO:0000313" key="2">
    <source>
        <dbReference type="Proteomes" id="UP001314262"/>
    </source>
</evidence>
<proteinExistence type="predicted"/>
<comment type="caution">
    <text evidence="1">The sequence shown here is derived from an EMBL/GenBank/DDBJ whole genome shotgun (WGS) entry which is preliminary data.</text>
</comment>
<gene>
    <name evidence="1" type="ORF">R53137_KAKDMLNK_00259</name>
</gene>
<reference evidence="1 2" key="1">
    <citation type="submission" date="2023-10" db="EMBL/GenBank/DDBJ databases">
        <authorList>
            <person name="Botero Cardona J."/>
        </authorList>
    </citation>
    <scope>NUCLEOTIDE SEQUENCE [LARGE SCALE GENOMIC DNA]</scope>
    <source>
        <strain evidence="1 2">R-53137</strain>
    </source>
</reference>
<name>A0ABN9YKI6_9LACO</name>
<dbReference type="Proteomes" id="UP001314262">
    <property type="component" value="Unassembled WGS sequence"/>
</dbReference>
<evidence type="ECO:0008006" key="3">
    <source>
        <dbReference type="Google" id="ProtNLM"/>
    </source>
</evidence>
<organism evidence="1 2">
    <name type="scientific">Fructobacillus tropaeoli</name>
    <dbReference type="NCBI Taxonomy" id="709323"/>
    <lineage>
        <taxon>Bacteria</taxon>
        <taxon>Bacillati</taxon>
        <taxon>Bacillota</taxon>
        <taxon>Bacilli</taxon>
        <taxon>Lactobacillales</taxon>
        <taxon>Lactobacillaceae</taxon>
        <taxon>Fructobacillus</taxon>
    </lineage>
</organism>
<evidence type="ECO:0000313" key="1">
    <source>
        <dbReference type="EMBL" id="CAK1229009.1"/>
    </source>
</evidence>
<keyword evidence="2" id="KW-1185">Reference proteome</keyword>